<dbReference type="InterPro" id="IPR006076">
    <property type="entry name" value="FAD-dep_OxRdtase"/>
</dbReference>
<name>A0AAW0YGB0_9TREE</name>
<dbReference type="KEGG" id="kne:92183618"/>
<dbReference type="InterPro" id="IPR036188">
    <property type="entry name" value="FAD/NAD-bd_sf"/>
</dbReference>
<comment type="caution">
    <text evidence="2">The sequence shown here is derived from an EMBL/GenBank/DDBJ whole genome shotgun (WGS) entry which is preliminary data.</text>
</comment>
<dbReference type="Pfam" id="PF01266">
    <property type="entry name" value="DAO"/>
    <property type="match status" value="1"/>
</dbReference>
<sequence length="508" mass="56437">MSTFPQPFKSSVSHWQATNRGTQSLYGYNKDGKPPAQADIVIVGGGTMGASLSYFLTRDGAEGAGRKVVLLEAKDIGSGASGRNGGHVAPAHYLRFKSYQRPMPAGTGASEEEVVKIIQAERTNLEIVEDIVRKEGIAEEIEWWRGELMNTHTAGQLEDNLALYNDWLAARKKYLGVDDDAGVRFVKNKLEAAKLSRMKDVVSVDFAPTGSVHSHKLCTALMRLAIQSSFSDFELVTWCPVNSVVPKREKWIVKTAKGDILTRKVILCTNAHTHNFFPKGDPVGDFIAPCFVQCSHITPPPPFSGTGAFKNTVRSHHGWYWMQTKGGGIVIGGGDDDLVDNRTHEEGFNLFIEDDSKPMEAWTKLQSKYMPNNFPRWGEEAEGEGLDRAWGGILTRTKDTLPLIGEVPGKKGMLIAAGFHGHGQSRIFSVAKALSKQLATGRYDTELLPQSFELTMERLQRCRTVRFPGHEQEGLVQEYVNVEQSVWEEKASARVEVRAERQRWCVIM</sequence>
<dbReference type="AlphaFoldDB" id="A0AAW0YGB0"/>
<proteinExistence type="predicted"/>
<dbReference type="PANTHER" id="PTHR13847">
    <property type="entry name" value="SARCOSINE DEHYDROGENASE-RELATED"/>
    <property type="match status" value="1"/>
</dbReference>
<dbReference type="Gene3D" id="3.50.50.60">
    <property type="entry name" value="FAD/NAD(P)-binding domain"/>
    <property type="match status" value="1"/>
</dbReference>
<keyword evidence="3" id="KW-1185">Reference proteome</keyword>
<evidence type="ECO:0000313" key="2">
    <source>
        <dbReference type="EMBL" id="KAK8845644.1"/>
    </source>
</evidence>
<dbReference type="GO" id="GO:0005737">
    <property type="term" value="C:cytoplasm"/>
    <property type="evidence" value="ECO:0007669"/>
    <property type="project" value="TreeGrafter"/>
</dbReference>
<protein>
    <recommendedName>
        <fullName evidence="1">FAD dependent oxidoreductase domain-containing protein</fullName>
    </recommendedName>
</protein>
<organism evidence="2 3">
    <name type="scientific">Kwoniella newhampshirensis</name>
    <dbReference type="NCBI Taxonomy" id="1651941"/>
    <lineage>
        <taxon>Eukaryota</taxon>
        <taxon>Fungi</taxon>
        <taxon>Dikarya</taxon>
        <taxon>Basidiomycota</taxon>
        <taxon>Agaricomycotina</taxon>
        <taxon>Tremellomycetes</taxon>
        <taxon>Tremellales</taxon>
        <taxon>Cryptococcaceae</taxon>
        <taxon>Kwoniella</taxon>
    </lineage>
</organism>
<dbReference type="PANTHER" id="PTHR13847:SF260">
    <property type="entry name" value="FAD DEPENDENT OXIDOREDUCTASE DOMAIN-CONTAINING PROTEIN"/>
    <property type="match status" value="1"/>
</dbReference>
<dbReference type="Gene3D" id="3.30.9.10">
    <property type="entry name" value="D-Amino Acid Oxidase, subunit A, domain 2"/>
    <property type="match status" value="1"/>
</dbReference>
<feature type="domain" description="FAD dependent oxidoreductase" evidence="1">
    <location>
        <begin position="39"/>
        <end position="435"/>
    </location>
</feature>
<dbReference type="GeneID" id="92183618"/>
<dbReference type="RefSeq" id="XP_066800452.1">
    <property type="nucleotide sequence ID" value="XM_066949444.1"/>
</dbReference>
<evidence type="ECO:0000259" key="1">
    <source>
        <dbReference type="Pfam" id="PF01266"/>
    </source>
</evidence>
<dbReference type="Proteomes" id="UP001388673">
    <property type="component" value="Unassembled WGS sequence"/>
</dbReference>
<reference evidence="2 3" key="1">
    <citation type="journal article" date="2024" name="bioRxiv">
        <title>Comparative genomics of Cryptococcus and Kwoniella reveals pathogenesis evolution and contrasting karyotype dynamics via intercentromeric recombination or chromosome fusion.</title>
        <authorList>
            <person name="Coelho M.A."/>
            <person name="David-Palma M."/>
            <person name="Shea T."/>
            <person name="Bowers K."/>
            <person name="McGinley-Smith S."/>
            <person name="Mohammad A.W."/>
            <person name="Gnirke A."/>
            <person name="Yurkov A.M."/>
            <person name="Nowrousian M."/>
            <person name="Sun S."/>
            <person name="Cuomo C.A."/>
            <person name="Heitman J."/>
        </authorList>
    </citation>
    <scope>NUCLEOTIDE SEQUENCE [LARGE SCALE GENOMIC DNA]</scope>
    <source>
        <strain evidence="2 3">CBS 13917</strain>
    </source>
</reference>
<dbReference type="EMBL" id="JBCAWK010000012">
    <property type="protein sequence ID" value="KAK8845644.1"/>
    <property type="molecule type" value="Genomic_DNA"/>
</dbReference>
<dbReference type="SUPFAM" id="SSF51905">
    <property type="entry name" value="FAD/NAD(P)-binding domain"/>
    <property type="match status" value="1"/>
</dbReference>
<gene>
    <name evidence="2" type="ORF">IAR55_006360</name>
</gene>
<evidence type="ECO:0000313" key="3">
    <source>
        <dbReference type="Proteomes" id="UP001388673"/>
    </source>
</evidence>
<accession>A0AAW0YGB0</accession>